<dbReference type="KEGG" id="sapo:SAPIO_CDS9512"/>
<keyword evidence="5" id="KW-1185">Reference proteome</keyword>
<dbReference type="HOGENOM" id="CLU_556866_0_0_1"/>
<evidence type="ECO:0000313" key="5">
    <source>
        <dbReference type="Proteomes" id="UP000028545"/>
    </source>
</evidence>
<organism evidence="4 5">
    <name type="scientific">Pseudallescheria apiosperma</name>
    <name type="common">Scedosporium apiospermum</name>
    <dbReference type="NCBI Taxonomy" id="563466"/>
    <lineage>
        <taxon>Eukaryota</taxon>
        <taxon>Fungi</taxon>
        <taxon>Dikarya</taxon>
        <taxon>Ascomycota</taxon>
        <taxon>Pezizomycotina</taxon>
        <taxon>Sordariomycetes</taxon>
        <taxon>Hypocreomycetidae</taxon>
        <taxon>Microascales</taxon>
        <taxon>Microascaceae</taxon>
        <taxon>Scedosporium</taxon>
    </lineage>
</organism>
<dbReference type="OrthoDB" id="202203at2759"/>
<dbReference type="Proteomes" id="UP000028545">
    <property type="component" value="Unassembled WGS sequence"/>
</dbReference>
<evidence type="ECO:0000259" key="2">
    <source>
        <dbReference type="Pfam" id="PF07992"/>
    </source>
</evidence>
<dbReference type="PRINTS" id="PR00368">
    <property type="entry name" value="FADPNR"/>
</dbReference>
<name>A0A084FWY5_PSEDA</name>
<dbReference type="Gene3D" id="3.50.50.100">
    <property type="match status" value="1"/>
</dbReference>
<dbReference type="InterPro" id="IPR057230">
    <property type="entry name" value="DUF7908"/>
</dbReference>
<feature type="domain" description="DUF7908" evidence="3">
    <location>
        <begin position="369"/>
        <end position="481"/>
    </location>
</feature>
<dbReference type="SUPFAM" id="SSF51905">
    <property type="entry name" value="FAD/NAD(P)-binding domain"/>
    <property type="match status" value="1"/>
</dbReference>
<dbReference type="InterPro" id="IPR023753">
    <property type="entry name" value="FAD/NAD-binding_dom"/>
</dbReference>
<reference evidence="4 5" key="1">
    <citation type="journal article" date="2014" name="Genome Announc.">
        <title>Draft genome sequence of the pathogenic fungus Scedosporium apiospermum.</title>
        <authorList>
            <person name="Vandeputte P."/>
            <person name="Ghamrawi S."/>
            <person name="Rechenmann M."/>
            <person name="Iltis A."/>
            <person name="Giraud S."/>
            <person name="Fleury M."/>
            <person name="Thornton C."/>
            <person name="Delhaes L."/>
            <person name="Meyer W."/>
            <person name="Papon N."/>
            <person name="Bouchara J.P."/>
        </authorList>
    </citation>
    <scope>NUCLEOTIDE SEQUENCE [LARGE SCALE GENOMIC DNA]</scope>
    <source>
        <strain evidence="4 5">IHEM 14462</strain>
    </source>
</reference>
<dbReference type="GO" id="GO:0004174">
    <property type="term" value="F:electron-transferring-flavoprotein dehydrogenase activity"/>
    <property type="evidence" value="ECO:0007669"/>
    <property type="project" value="TreeGrafter"/>
</dbReference>
<evidence type="ECO:0000259" key="3">
    <source>
        <dbReference type="Pfam" id="PF25485"/>
    </source>
</evidence>
<sequence length="490" mass="53241">MEHDEKALSVDYLRSYQQQVKRASKIVIVGGGAVGVQMATDLKEVYPEKDVTLIHSRDRLMQLYHPKMDKVIRDRFDELGVKVITGVRAVVPEGGFPSDGTPFELELKDSRRIPADLVIPATGQTPNNQFVETLEPTTETPIINPANGFLNVQPTLQLKDPAYPNIFAAGDIADTGAHKAARPGMAQAEVVAKNIFAMIEGHEPSEKLQINPPAIHLTLGLKKNMIFRNPATASGATEPFINMKEDGAEDMKIESVWERRGVRAVKPDDYHLPSSTPSGTKTGNWADWYYQCVPGAAPTTPSTTSTSKSSSAGVTTTPGTVSSSRSTLQTSTRTGTGSSAGPTLVSGWYWIRAVAEPNYHKYLQSKPAGSPSAAYLDDGANAGQFNIVNGQLVFNTGSTTLYMHVENPSDKTQRVLETWFDATPNSYGKFAFQGDTLTWHADDISRQNEAAWYVCEGQQLFINTGAYLYQTPAGCADQTIHSYGGSTADL</sequence>
<dbReference type="PANTHER" id="PTHR43735">
    <property type="entry name" value="APOPTOSIS-INDUCING FACTOR 1"/>
    <property type="match status" value="1"/>
</dbReference>
<dbReference type="EMBL" id="JOWA01000143">
    <property type="protein sequence ID" value="KEZ39597.1"/>
    <property type="molecule type" value="Genomic_DNA"/>
</dbReference>
<feature type="region of interest" description="Disordered" evidence="1">
    <location>
        <begin position="299"/>
        <end position="340"/>
    </location>
</feature>
<evidence type="ECO:0000256" key="1">
    <source>
        <dbReference type="SAM" id="MobiDB-lite"/>
    </source>
</evidence>
<dbReference type="Pfam" id="PF25485">
    <property type="entry name" value="DUF7908"/>
    <property type="match status" value="1"/>
</dbReference>
<dbReference type="Pfam" id="PF07992">
    <property type="entry name" value="Pyr_redox_2"/>
    <property type="match status" value="1"/>
</dbReference>
<protein>
    <submittedName>
        <fullName evidence="4">Uncharacterized protein</fullName>
    </submittedName>
</protein>
<dbReference type="PRINTS" id="PR00411">
    <property type="entry name" value="PNDRDTASEI"/>
</dbReference>
<feature type="domain" description="FAD/NAD(P)-binding" evidence="2">
    <location>
        <begin position="18"/>
        <end position="180"/>
    </location>
</feature>
<dbReference type="InterPro" id="IPR036188">
    <property type="entry name" value="FAD/NAD-bd_sf"/>
</dbReference>
<comment type="caution">
    <text evidence="4">The sequence shown here is derived from an EMBL/GenBank/DDBJ whole genome shotgun (WGS) entry which is preliminary data.</text>
</comment>
<accession>A0A084FWY5</accession>
<gene>
    <name evidence="4" type="ORF">SAPIO_CDS9512</name>
</gene>
<dbReference type="VEuPathDB" id="FungiDB:SAPIO_CDS9512"/>
<dbReference type="GO" id="GO:0050660">
    <property type="term" value="F:flavin adenine dinucleotide binding"/>
    <property type="evidence" value="ECO:0007669"/>
    <property type="project" value="TreeGrafter"/>
</dbReference>
<dbReference type="PANTHER" id="PTHR43735:SF11">
    <property type="entry name" value="HYPOTHETICAL OXIDOREDUCTASE (EUROFUNG)"/>
    <property type="match status" value="1"/>
</dbReference>
<dbReference type="GeneID" id="27728584"/>
<evidence type="ECO:0000313" key="4">
    <source>
        <dbReference type="EMBL" id="KEZ39597.1"/>
    </source>
</evidence>
<dbReference type="RefSeq" id="XP_016639396.1">
    <property type="nucleotide sequence ID" value="XM_016790886.1"/>
</dbReference>
<dbReference type="AlphaFoldDB" id="A0A084FWY5"/>
<proteinExistence type="predicted"/>
<dbReference type="GO" id="GO:0005737">
    <property type="term" value="C:cytoplasm"/>
    <property type="evidence" value="ECO:0007669"/>
    <property type="project" value="TreeGrafter"/>
</dbReference>